<comment type="caution">
    <text evidence="2">The sequence shown here is derived from an EMBL/GenBank/DDBJ whole genome shotgun (WGS) entry which is preliminary data.</text>
</comment>
<proteinExistence type="predicted"/>
<feature type="region of interest" description="Disordered" evidence="1">
    <location>
        <begin position="264"/>
        <end position="300"/>
    </location>
</feature>
<sequence>MPQDESNSTMARDEDANRMYLNDHEDADFDISENVISMDFDKNNNLNSPNSSKITLESTEDTTSNKKTDLCNNLKSELRMHASDSKKINVNENLKTLKLGKSKKNNFIKNEIMGLLKTNNKGLPADNYDTIVPEIPLQNKKFNTLLRSINQKKRREAEYSAKNCEQSAAQTQRLVQLLINDRNDIKCSINAYIMQLKSIKMHIKGLIDEADISVDKFKAAEKLVKLQKNKVRKTQNANKNFLKKYVTEEYKTVKPAKLSPKTSYTDKLKKNLQKKSNNKKTADKPKENKPSLGSKNMLKKKPVKINDEQIGRILDGKVAWINDSRIELCVNSKEIKKVIEAMNLMKCVILNSIYSPLNTPSELESVRKRKEDKEDFINYFLYSTIKTTHAKNTATVGFKSSGGSHTDTNASDVKLHSTKYLM</sequence>
<dbReference type="Proteomes" id="UP000245383">
    <property type="component" value="Unassembled WGS sequence"/>
</dbReference>
<dbReference type="EMBL" id="MBFR01000059">
    <property type="protein sequence ID" value="PVU95331.1"/>
    <property type="molecule type" value="Genomic_DNA"/>
</dbReference>
<reference evidence="2 3" key="1">
    <citation type="journal article" date="2018" name="MBio">
        <title>Comparative Genomics Reveals the Core Gene Toolbox for the Fungus-Insect Symbiosis.</title>
        <authorList>
            <person name="Wang Y."/>
            <person name="Stata M."/>
            <person name="Wang W."/>
            <person name="Stajich J.E."/>
            <person name="White M.M."/>
            <person name="Moncalvo J.M."/>
        </authorList>
    </citation>
    <scope>NUCLEOTIDE SEQUENCE [LARGE SCALE GENOMIC DNA]</scope>
    <source>
        <strain evidence="2 3">SWE-8-4</strain>
    </source>
</reference>
<keyword evidence="3" id="KW-1185">Reference proteome</keyword>
<feature type="region of interest" description="Disordered" evidence="1">
    <location>
        <begin position="41"/>
        <end position="68"/>
    </location>
</feature>
<name>A0A2T9YSN9_9FUNG</name>
<gene>
    <name evidence="2" type="ORF">BB561_001878</name>
</gene>
<dbReference type="AlphaFoldDB" id="A0A2T9YSN9"/>
<evidence type="ECO:0000313" key="3">
    <source>
        <dbReference type="Proteomes" id="UP000245383"/>
    </source>
</evidence>
<protein>
    <submittedName>
        <fullName evidence="2">Uncharacterized protein</fullName>
    </submittedName>
</protein>
<feature type="compositionally biased region" description="Low complexity" evidence="1">
    <location>
        <begin position="43"/>
        <end position="52"/>
    </location>
</feature>
<organism evidence="2 3">
    <name type="scientific">Smittium simulii</name>
    <dbReference type="NCBI Taxonomy" id="133385"/>
    <lineage>
        <taxon>Eukaryota</taxon>
        <taxon>Fungi</taxon>
        <taxon>Fungi incertae sedis</taxon>
        <taxon>Zoopagomycota</taxon>
        <taxon>Kickxellomycotina</taxon>
        <taxon>Harpellomycetes</taxon>
        <taxon>Harpellales</taxon>
        <taxon>Legeriomycetaceae</taxon>
        <taxon>Smittium</taxon>
    </lineage>
</organism>
<feature type="compositionally biased region" description="Basic and acidic residues" evidence="1">
    <location>
        <begin position="280"/>
        <end position="289"/>
    </location>
</feature>
<evidence type="ECO:0000313" key="2">
    <source>
        <dbReference type="EMBL" id="PVU95331.1"/>
    </source>
</evidence>
<accession>A0A2T9YSN9</accession>
<evidence type="ECO:0000256" key="1">
    <source>
        <dbReference type="SAM" id="MobiDB-lite"/>
    </source>
</evidence>